<dbReference type="PATRIC" id="fig|299146.4.peg.3871"/>
<name>A0A1A9A1X9_9ACTN</name>
<keyword evidence="1" id="KW-0812">Transmembrane</keyword>
<feature type="transmembrane region" description="Helical" evidence="1">
    <location>
        <begin position="26"/>
        <end position="45"/>
    </location>
</feature>
<protein>
    <submittedName>
        <fullName evidence="2">Putative F0F1-ATPase subunit Ca2+/Mg2+ transporter</fullName>
    </submittedName>
</protein>
<organism evidence="2 3">
    <name type="scientific">Micromonospora narathiwatensis</name>
    <dbReference type="NCBI Taxonomy" id="299146"/>
    <lineage>
        <taxon>Bacteria</taxon>
        <taxon>Bacillati</taxon>
        <taxon>Actinomycetota</taxon>
        <taxon>Actinomycetes</taxon>
        <taxon>Micromonosporales</taxon>
        <taxon>Micromonosporaceae</taxon>
        <taxon>Micromonospora</taxon>
    </lineage>
</organism>
<dbReference type="Pfam" id="PF09527">
    <property type="entry name" value="ATPase_gene1"/>
    <property type="match status" value="1"/>
</dbReference>
<gene>
    <name evidence="2" type="ORF">GA0070621_3736</name>
</gene>
<dbReference type="RefSeq" id="WP_091197513.1">
    <property type="nucleotide sequence ID" value="NZ_LT594324.1"/>
</dbReference>
<reference evidence="2 3" key="1">
    <citation type="submission" date="2016-06" db="EMBL/GenBank/DDBJ databases">
        <authorList>
            <person name="Kjaerup R.B."/>
            <person name="Dalgaard T.S."/>
            <person name="Juul-Madsen H.R."/>
        </authorList>
    </citation>
    <scope>NUCLEOTIDE SEQUENCE [LARGE SCALE GENOMIC DNA]</scope>
    <source>
        <strain evidence="2 3">DSM 45248</strain>
    </source>
</reference>
<dbReference type="OrthoDB" id="5193039at2"/>
<dbReference type="AlphaFoldDB" id="A0A1A9A1X9"/>
<evidence type="ECO:0000313" key="3">
    <source>
        <dbReference type="Proteomes" id="UP000198765"/>
    </source>
</evidence>
<sequence>MAGDQKPPSADGPGDVPPGAGQGWTALSYLIAGMLVWGFIGWLVDRWLETDGIATGIGIVLGMAGGIILVVRKLGTPQ</sequence>
<dbReference type="EMBL" id="LT594324">
    <property type="protein sequence ID" value="SBT50433.1"/>
    <property type="molecule type" value="Genomic_DNA"/>
</dbReference>
<dbReference type="Proteomes" id="UP000198765">
    <property type="component" value="Chromosome I"/>
</dbReference>
<keyword evidence="3" id="KW-1185">Reference proteome</keyword>
<accession>A0A1A9A1X9</accession>
<feature type="transmembrane region" description="Helical" evidence="1">
    <location>
        <begin position="52"/>
        <end position="71"/>
    </location>
</feature>
<dbReference type="InterPro" id="IPR032820">
    <property type="entry name" value="ATPase_put"/>
</dbReference>
<evidence type="ECO:0000256" key="1">
    <source>
        <dbReference type="SAM" id="Phobius"/>
    </source>
</evidence>
<evidence type="ECO:0000313" key="2">
    <source>
        <dbReference type="EMBL" id="SBT50433.1"/>
    </source>
</evidence>
<keyword evidence="1" id="KW-0472">Membrane</keyword>
<proteinExistence type="predicted"/>
<keyword evidence="1" id="KW-1133">Transmembrane helix</keyword>